<evidence type="ECO:0000313" key="2">
    <source>
        <dbReference type="Proteomes" id="UP000492821"/>
    </source>
</evidence>
<sequence>MQGQRNRENHGERARGLLQDDGRSQTRQRSLYSCWLEEGNAGRTRASNFDWFRSSLALLNRHWPAVVELAHRRCRRSPPPERVPLTSIRTIVTVITSPAPHRRSTTTAPEASKSARSSAKGGSSGARGGATKLAGAKKQTCWS</sequence>
<keyword evidence="2" id="KW-1185">Reference proteome</keyword>
<accession>A0A7E4VJC6</accession>
<organism evidence="2 3">
    <name type="scientific">Panagrellus redivivus</name>
    <name type="common">Microworm</name>
    <dbReference type="NCBI Taxonomy" id="6233"/>
    <lineage>
        <taxon>Eukaryota</taxon>
        <taxon>Metazoa</taxon>
        <taxon>Ecdysozoa</taxon>
        <taxon>Nematoda</taxon>
        <taxon>Chromadorea</taxon>
        <taxon>Rhabditida</taxon>
        <taxon>Tylenchina</taxon>
        <taxon>Panagrolaimomorpha</taxon>
        <taxon>Panagrolaimoidea</taxon>
        <taxon>Panagrolaimidae</taxon>
        <taxon>Panagrellus</taxon>
    </lineage>
</organism>
<evidence type="ECO:0000256" key="1">
    <source>
        <dbReference type="SAM" id="MobiDB-lite"/>
    </source>
</evidence>
<feature type="region of interest" description="Disordered" evidence="1">
    <location>
        <begin position="96"/>
        <end position="143"/>
    </location>
</feature>
<dbReference type="AlphaFoldDB" id="A0A7E4VJC6"/>
<proteinExistence type="predicted"/>
<dbReference type="Proteomes" id="UP000492821">
    <property type="component" value="Unassembled WGS sequence"/>
</dbReference>
<name>A0A7E4VJC6_PANRE</name>
<dbReference type="WBParaSite" id="Pan_g21209.t1">
    <property type="protein sequence ID" value="Pan_g21209.t1"/>
    <property type="gene ID" value="Pan_g21209"/>
</dbReference>
<reference evidence="2" key="1">
    <citation type="journal article" date="2013" name="Genetics">
        <title>The draft genome and transcriptome of Panagrellus redivivus are shaped by the harsh demands of a free-living lifestyle.</title>
        <authorList>
            <person name="Srinivasan J."/>
            <person name="Dillman A.R."/>
            <person name="Macchietto M.G."/>
            <person name="Heikkinen L."/>
            <person name="Lakso M."/>
            <person name="Fracchia K.M."/>
            <person name="Antoshechkin I."/>
            <person name="Mortazavi A."/>
            <person name="Wong G."/>
            <person name="Sternberg P.W."/>
        </authorList>
    </citation>
    <scope>NUCLEOTIDE SEQUENCE [LARGE SCALE GENOMIC DNA]</scope>
    <source>
        <strain evidence="2">MT8872</strain>
    </source>
</reference>
<feature type="compositionally biased region" description="Low complexity" evidence="1">
    <location>
        <begin position="111"/>
        <end position="121"/>
    </location>
</feature>
<evidence type="ECO:0000313" key="3">
    <source>
        <dbReference type="WBParaSite" id="Pan_g21209.t1"/>
    </source>
</evidence>
<protein>
    <submittedName>
        <fullName evidence="3">Uncharacterized protein</fullName>
    </submittedName>
</protein>
<feature type="region of interest" description="Disordered" evidence="1">
    <location>
        <begin position="1"/>
        <end position="24"/>
    </location>
</feature>
<reference evidence="3" key="2">
    <citation type="submission" date="2020-10" db="UniProtKB">
        <authorList>
            <consortium name="WormBaseParasite"/>
        </authorList>
    </citation>
    <scope>IDENTIFICATION</scope>
</reference>